<evidence type="ECO:0000313" key="2">
    <source>
        <dbReference type="EMBL" id="CAB4170672.1"/>
    </source>
</evidence>
<proteinExistence type="predicted"/>
<sequence>MALWGKTDTLAASPKWVARKATFNSASATVVNVTDNNINLIPSNTGFNTGDEVYYSIAGGTVIGGLVDTTTYYTRVVAAGVVELYDTYAHAILAEPTKTGRLDISGLGVGSQTLQRTGASNAFGDHNWNGSALVFVDAGEAKVAATRAKGIKNAGWWLYRTWTNADTSVAQHAECLIAMKAADVDLIPGTTGDREDAITVDSLITITSSGVDRSITAPASTTFTVAATLNGSGVLSYLWYADNLTGYGFRAFTVDNEPVFTGWNTATLTVDVPAGEAATYTGWKFQCEISSSAYPTVTSTYKTLTVV</sequence>
<protein>
    <submittedName>
        <fullName evidence="1">Uncharacterized protein</fullName>
    </submittedName>
</protein>
<evidence type="ECO:0000313" key="4">
    <source>
        <dbReference type="EMBL" id="CAB4223244.1"/>
    </source>
</evidence>
<organism evidence="1">
    <name type="scientific">uncultured Caudovirales phage</name>
    <dbReference type="NCBI Taxonomy" id="2100421"/>
    <lineage>
        <taxon>Viruses</taxon>
        <taxon>Duplodnaviria</taxon>
        <taxon>Heunggongvirae</taxon>
        <taxon>Uroviricota</taxon>
        <taxon>Caudoviricetes</taxon>
        <taxon>Peduoviridae</taxon>
        <taxon>Maltschvirus</taxon>
        <taxon>Maltschvirus maltsch</taxon>
    </lineage>
</organism>
<reference evidence="1" key="1">
    <citation type="submission" date="2020-04" db="EMBL/GenBank/DDBJ databases">
        <authorList>
            <person name="Chiriac C."/>
            <person name="Salcher M."/>
            <person name="Ghai R."/>
            <person name="Kavagutti S V."/>
        </authorList>
    </citation>
    <scope>NUCLEOTIDE SEQUENCE</scope>
</reference>
<evidence type="ECO:0000313" key="1">
    <source>
        <dbReference type="EMBL" id="CAB4168081.1"/>
    </source>
</evidence>
<accession>A0A6J5PF02</accession>
<evidence type="ECO:0000313" key="3">
    <source>
        <dbReference type="EMBL" id="CAB4177026.1"/>
    </source>
</evidence>
<name>A0A6J5PF02_9CAUD</name>
<dbReference type="EMBL" id="LR796858">
    <property type="protein sequence ID" value="CAB4170672.1"/>
    <property type="molecule type" value="Genomic_DNA"/>
</dbReference>
<dbReference type="EMBL" id="LR796944">
    <property type="protein sequence ID" value="CAB4177026.1"/>
    <property type="molecule type" value="Genomic_DNA"/>
</dbReference>
<dbReference type="EMBL" id="LR796815">
    <property type="protein sequence ID" value="CAB4168081.1"/>
    <property type="molecule type" value="Genomic_DNA"/>
</dbReference>
<gene>
    <name evidence="4" type="ORF">UFOVP1666_162</name>
    <name evidence="1" type="ORF">UFOVP867_117</name>
    <name evidence="2" type="ORF">UFOVP913_81</name>
    <name evidence="3" type="ORF">UFOVP993_134</name>
</gene>
<dbReference type="EMBL" id="LR797534">
    <property type="protein sequence ID" value="CAB4223244.1"/>
    <property type="molecule type" value="Genomic_DNA"/>
</dbReference>